<protein>
    <submittedName>
        <fullName evidence="1">Uncharacterized protein</fullName>
    </submittedName>
</protein>
<dbReference type="Proteomes" id="UP001144280">
    <property type="component" value="Unassembled WGS sequence"/>
</dbReference>
<evidence type="ECO:0000313" key="1">
    <source>
        <dbReference type="EMBL" id="GLH98202.1"/>
    </source>
</evidence>
<name>A0ABQ5QWC1_9ACTN</name>
<accession>A0ABQ5QWC1</accession>
<sequence length="60" mass="6732">MADGEIWMYGPTYDHAGRTPTRAVGVAAVPHQRFKRLEGKDLPPNLRSAARVLRRPHRPG</sequence>
<evidence type="ECO:0000313" key="2">
    <source>
        <dbReference type="Proteomes" id="UP001144280"/>
    </source>
</evidence>
<dbReference type="EMBL" id="BSDI01000014">
    <property type="protein sequence ID" value="GLH98202.1"/>
    <property type="molecule type" value="Genomic_DNA"/>
</dbReference>
<reference evidence="1" key="1">
    <citation type="submission" date="2022-12" db="EMBL/GenBank/DDBJ databases">
        <title>New Phytohabitans aurantiacus sp. RD004123 nov., an actinomycete isolated from soil.</title>
        <authorList>
            <person name="Triningsih D.W."/>
            <person name="Harunari E."/>
            <person name="Igarashi Y."/>
        </authorList>
    </citation>
    <scope>NUCLEOTIDE SEQUENCE</scope>
    <source>
        <strain evidence="1">RD004123</strain>
    </source>
</reference>
<comment type="caution">
    <text evidence="1">The sequence shown here is derived from an EMBL/GenBank/DDBJ whole genome shotgun (WGS) entry which is preliminary data.</text>
</comment>
<dbReference type="RefSeq" id="WP_281896862.1">
    <property type="nucleotide sequence ID" value="NZ_BSDI01000014.1"/>
</dbReference>
<gene>
    <name evidence="1" type="ORF">Pa4123_34770</name>
</gene>
<proteinExistence type="predicted"/>
<keyword evidence="2" id="KW-1185">Reference proteome</keyword>
<organism evidence="1 2">
    <name type="scientific">Phytohabitans aurantiacus</name>
    <dbReference type="NCBI Taxonomy" id="3016789"/>
    <lineage>
        <taxon>Bacteria</taxon>
        <taxon>Bacillati</taxon>
        <taxon>Actinomycetota</taxon>
        <taxon>Actinomycetes</taxon>
        <taxon>Micromonosporales</taxon>
        <taxon>Micromonosporaceae</taxon>
    </lineage>
</organism>